<dbReference type="Pfam" id="PF09977">
    <property type="entry name" value="Tad_C"/>
    <property type="match status" value="1"/>
</dbReference>
<dbReference type="AlphaFoldDB" id="M5R824"/>
<name>M5R824_9BACT</name>
<dbReference type="EMBL" id="ANOG01001062">
    <property type="protein sequence ID" value="EMI15633.1"/>
    <property type="molecule type" value="Genomic_DNA"/>
</dbReference>
<keyword evidence="3" id="KW-0812">Transmembrane</keyword>
<evidence type="ECO:0000313" key="3">
    <source>
        <dbReference type="EMBL" id="EMI15633.1"/>
    </source>
</evidence>
<dbReference type="InterPro" id="IPR028087">
    <property type="entry name" value="Tad_N"/>
</dbReference>
<dbReference type="Pfam" id="PF13400">
    <property type="entry name" value="Tad"/>
    <property type="match status" value="1"/>
</dbReference>
<sequence length="354" mass="37750">MAAVLIVIMFGMVAFAIDTGYLALARTETQRTADATAHAAVVEFASSQDINEITKRARSVASEFTSSNPVLGQVASVAPNVDVSIGHYEFGSGQSELKFDDPTKYNAVKVRIRRTSSQNGAVPLFFGGILNRSEQDVDAEATAALVRDVKGFKIPPSGKNVPMLPITIEEDYWDQSHESDADVWGYDPKTGQVTAEADGIPELRLFPNETGSSGNLGTVNIGVTNNSTSYISKQIRNGLSRADLQFHGGSLELNPLGTLYLSGNPGLSAAMKDDLESIIGEVRVVPVYRSVWGNGNNAMFEIVKFVAVRIMAVKLTGGEKAINVQPASLTLEGLIQGDGAQTSAGVFSSPRIVH</sequence>
<evidence type="ECO:0000259" key="1">
    <source>
        <dbReference type="Pfam" id="PF09977"/>
    </source>
</evidence>
<keyword evidence="4" id="KW-1185">Reference proteome</keyword>
<comment type="caution">
    <text evidence="3">The sequence shown here is derived from an EMBL/GenBank/DDBJ whole genome shotgun (WGS) entry which is preliminary data.</text>
</comment>
<gene>
    <name evidence="3" type="ORF">RMSM_07459</name>
</gene>
<dbReference type="Proteomes" id="UP000011991">
    <property type="component" value="Unassembled WGS sequence"/>
</dbReference>
<feature type="domain" description="DUF2134" evidence="1">
    <location>
        <begin position="43"/>
        <end position="143"/>
    </location>
</feature>
<evidence type="ECO:0000313" key="4">
    <source>
        <dbReference type="Proteomes" id="UP000011991"/>
    </source>
</evidence>
<protein>
    <submittedName>
        <fullName evidence="3">Transmembrane protein</fullName>
    </submittedName>
</protein>
<evidence type="ECO:0000259" key="2">
    <source>
        <dbReference type="Pfam" id="PF13400"/>
    </source>
</evidence>
<accession>M5R824</accession>
<organism evidence="3 4">
    <name type="scientific">Rhodopirellula maiorica SM1</name>
    <dbReference type="NCBI Taxonomy" id="1265738"/>
    <lineage>
        <taxon>Bacteria</taxon>
        <taxon>Pseudomonadati</taxon>
        <taxon>Planctomycetota</taxon>
        <taxon>Planctomycetia</taxon>
        <taxon>Pirellulales</taxon>
        <taxon>Pirellulaceae</taxon>
        <taxon>Novipirellula</taxon>
    </lineage>
</organism>
<reference evidence="3 4" key="1">
    <citation type="journal article" date="2013" name="Mar. Genomics">
        <title>Expression of sulfatases in Rhodopirellula baltica and the diversity of sulfatases in the genus Rhodopirellula.</title>
        <authorList>
            <person name="Wegner C.E."/>
            <person name="Richter-Heitmann T."/>
            <person name="Klindworth A."/>
            <person name="Klockow C."/>
            <person name="Richter M."/>
            <person name="Achstetter T."/>
            <person name="Glockner F.O."/>
            <person name="Harder J."/>
        </authorList>
    </citation>
    <scope>NUCLEOTIDE SEQUENCE [LARGE SCALE GENOMIC DNA]</scope>
    <source>
        <strain evidence="3 4">SM1</strain>
    </source>
</reference>
<dbReference type="InterPro" id="IPR018705">
    <property type="entry name" value="DUF2134_membrane"/>
</dbReference>
<dbReference type="PATRIC" id="fig|1265738.3.peg.7439"/>
<keyword evidence="3" id="KW-0472">Membrane</keyword>
<feature type="domain" description="Putative Flp pilus-assembly TadG-like N-terminal" evidence="2">
    <location>
        <begin position="1"/>
        <end position="41"/>
    </location>
</feature>
<proteinExistence type="predicted"/>